<reference evidence="4" key="1">
    <citation type="submission" date="2017-06" db="EMBL/GenBank/DDBJ databases">
        <authorList>
            <person name="Varghese N."/>
            <person name="Submissions S."/>
        </authorList>
    </citation>
    <scope>NUCLEOTIDE SEQUENCE [LARGE SCALE GENOMIC DNA]</scope>
    <source>
        <strain evidence="4">DSM 11116</strain>
    </source>
</reference>
<dbReference type="OrthoDB" id="1098580at2"/>
<gene>
    <name evidence="3" type="ORF">SAMN06265337_0892</name>
</gene>
<feature type="chain" id="PRO_5013347221" description="Outer membrane protein beta-barrel domain-containing protein" evidence="2">
    <location>
        <begin position="24"/>
        <end position="273"/>
    </location>
</feature>
<dbReference type="EMBL" id="FYEW01000001">
    <property type="protein sequence ID" value="SNC63515.1"/>
    <property type="molecule type" value="Genomic_DNA"/>
</dbReference>
<feature type="signal peptide" evidence="2">
    <location>
        <begin position="1"/>
        <end position="23"/>
    </location>
</feature>
<organism evidence="3 4">
    <name type="scientific">Hymenobacter gelipurpurascens</name>
    <dbReference type="NCBI Taxonomy" id="89968"/>
    <lineage>
        <taxon>Bacteria</taxon>
        <taxon>Pseudomonadati</taxon>
        <taxon>Bacteroidota</taxon>
        <taxon>Cytophagia</taxon>
        <taxon>Cytophagales</taxon>
        <taxon>Hymenobacteraceae</taxon>
        <taxon>Hymenobacter</taxon>
    </lineage>
</organism>
<proteinExistence type="predicted"/>
<evidence type="ECO:0000313" key="3">
    <source>
        <dbReference type="EMBL" id="SNC63515.1"/>
    </source>
</evidence>
<dbReference type="SUPFAM" id="SSF56935">
    <property type="entry name" value="Porins"/>
    <property type="match status" value="1"/>
</dbReference>
<evidence type="ECO:0008006" key="5">
    <source>
        <dbReference type="Google" id="ProtNLM"/>
    </source>
</evidence>
<name>A0A212TBZ0_9BACT</name>
<evidence type="ECO:0000256" key="2">
    <source>
        <dbReference type="SAM" id="SignalP"/>
    </source>
</evidence>
<sequence length="273" mass="30091">MKRLLLVLSLGGAGLWLAPTAHAQRTDSTGVKPQLNTAPPGAVPRPAPQQPVNSPQPTVPVPQPIEAPLPSGSQYDPNRPSGLDLPNRPGVAAPPPPLRKYFLYSNFGLGYSSVNESGLFNASIGPALGYQVNERFAFGPGFSYVFNNYSFPDYFRQAGYPSNLSLHSFGLKAFAQYRVVSQFFVHAEYEVTRAQAYGIRDNINTQQVEIFKVNRTYQTPLAGVGYRQDLGERVAADILVLYNFNDGIDAYGNRTSPYSQPVIRFNFLYRLGH</sequence>
<dbReference type="RefSeq" id="WP_141106436.1">
    <property type="nucleotide sequence ID" value="NZ_FYEW01000001.1"/>
</dbReference>
<evidence type="ECO:0000313" key="4">
    <source>
        <dbReference type="Proteomes" id="UP000198131"/>
    </source>
</evidence>
<protein>
    <recommendedName>
        <fullName evidence="5">Outer membrane protein beta-barrel domain-containing protein</fullName>
    </recommendedName>
</protein>
<evidence type="ECO:0000256" key="1">
    <source>
        <dbReference type="SAM" id="MobiDB-lite"/>
    </source>
</evidence>
<feature type="compositionally biased region" description="Polar residues" evidence="1">
    <location>
        <begin position="26"/>
        <end position="37"/>
    </location>
</feature>
<feature type="region of interest" description="Disordered" evidence="1">
    <location>
        <begin position="25"/>
        <end position="90"/>
    </location>
</feature>
<accession>A0A212TBZ0</accession>
<keyword evidence="2" id="KW-0732">Signal</keyword>
<dbReference type="Proteomes" id="UP000198131">
    <property type="component" value="Unassembled WGS sequence"/>
</dbReference>
<feature type="compositionally biased region" description="Pro residues" evidence="1">
    <location>
        <begin position="57"/>
        <end position="67"/>
    </location>
</feature>
<dbReference type="AlphaFoldDB" id="A0A212TBZ0"/>
<keyword evidence="4" id="KW-1185">Reference proteome</keyword>